<sequence length="68" mass="7216">MTSHTPPPGMTTTTAPPFALFAAPVAFADNTERQAWFRPSGSQSKLFGHVEGFLTYAADNFAAGLAEL</sequence>
<evidence type="ECO:0000313" key="2">
    <source>
        <dbReference type="Proteomes" id="UP000724584"/>
    </source>
</evidence>
<comment type="caution">
    <text evidence="1">The sequence shown here is derived from an EMBL/GenBank/DDBJ whole genome shotgun (WGS) entry which is preliminary data.</text>
</comment>
<dbReference type="EMBL" id="JAGIZQ010000007">
    <property type="protein sequence ID" value="KAH6617432.1"/>
    <property type="molecule type" value="Genomic_DNA"/>
</dbReference>
<name>A0ACB7NXI8_9PEZI</name>
<gene>
    <name evidence="1" type="ORF">F5144DRAFT_606931</name>
</gene>
<organism evidence="1 2">
    <name type="scientific">Chaetomium tenue</name>
    <dbReference type="NCBI Taxonomy" id="1854479"/>
    <lineage>
        <taxon>Eukaryota</taxon>
        <taxon>Fungi</taxon>
        <taxon>Dikarya</taxon>
        <taxon>Ascomycota</taxon>
        <taxon>Pezizomycotina</taxon>
        <taxon>Sordariomycetes</taxon>
        <taxon>Sordariomycetidae</taxon>
        <taxon>Sordariales</taxon>
        <taxon>Chaetomiaceae</taxon>
        <taxon>Chaetomium</taxon>
    </lineage>
</organism>
<evidence type="ECO:0000313" key="1">
    <source>
        <dbReference type="EMBL" id="KAH6617432.1"/>
    </source>
</evidence>
<protein>
    <submittedName>
        <fullName evidence="1">Uncharacterized protein</fullName>
    </submittedName>
</protein>
<dbReference type="Proteomes" id="UP000724584">
    <property type="component" value="Unassembled WGS sequence"/>
</dbReference>
<proteinExistence type="predicted"/>
<reference evidence="1 2" key="1">
    <citation type="journal article" date="2021" name="Nat. Commun.">
        <title>Genetic determinants of endophytism in the Arabidopsis root mycobiome.</title>
        <authorList>
            <person name="Mesny F."/>
            <person name="Miyauchi S."/>
            <person name="Thiergart T."/>
            <person name="Pickel B."/>
            <person name="Atanasova L."/>
            <person name="Karlsson M."/>
            <person name="Huettel B."/>
            <person name="Barry K.W."/>
            <person name="Haridas S."/>
            <person name="Chen C."/>
            <person name="Bauer D."/>
            <person name="Andreopoulos W."/>
            <person name="Pangilinan J."/>
            <person name="LaButti K."/>
            <person name="Riley R."/>
            <person name="Lipzen A."/>
            <person name="Clum A."/>
            <person name="Drula E."/>
            <person name="Henrissat B."/>
            <person name="Kohler A."/>
            <person name="Grigoriev I.V."/>
            <person name="Martin F.M."/>
            <person name="Hacquard S."/>
        </authorList>
    </citation>
    <scope>NUCLEOTIDE SEQUENCE [LARGE SCALE GENOMIC DNA]</scope>
    <source>
        <strain evidence="1 2">MPI-SDFR-AT-0079</strain>
    </source>
</reference>
<keyword evidence="2" id="KW-1185">Reference proteome</keyword>
<accession>A0ACB7NXI8</accession>